<keyword evidence="4" id="KW-1185">Reference proteome</keyword>
<evidence type="ECO:0000313" key="4">
    <source>
        <dbReference type="Proteomes" id="UP001423409"/>
    </source>
</evidence>
<feature type="signal peptide" evidence="1">
    <location>
        <begin position="1"/>
        <end position="43"/>
    </location>
</feature>
<gene>
    <name evidence="3" type="ORF">Dcae01_01517</name>
</gene>
<dbReference type="Pfam" id="PF14326">
    <property type="entry name" value="DUF4384"/>
    <property type="match status" value="1"/>
</dbReference>
<name>A0ABP9UB49_9DEIO</name>
<evidence type="ECO:0000259" key="2">
    <source>
        <dbReference type="Pfam" id="PF14326"/>
    </source>
</evidence>
<evidence type="ECO:0000313" key="3">
    <source>
        <dbReference type="EMBL" id="GAA5440008.1"/>
    </source>
</evidence>
<keyword evidence="1" id="KW-0732">Signal</keyword>
<protein>
    <recommendedName>
        <fullName evidence="2">DUF4384 domain-containing protein</fullName>
    </recommendedName>
</protein>
<proteinExistence type="predicted"/>
<sequence>MGTGQVGVTRGGHTADMTSFRPHSLTALTVALAAVSSSGPAQAAPTLSAQSIIVNPVTSELNVKVWTDRDSSGAGTPAYAPGEKIRLYTSVTQDAYVYLFNVDPQGQVDLILPNRYQGGANFLKANVVKAFPSAGDPFSFDIAAPYGVNKVLAVASRTPLNLDQIATFRSEQNSFASVKVTGQQGLAQALSIVVTPLPQNSWVSDTAFYTVAARAVSAPQPVRPTPAPVVVNPWGTQREWRISIDNRTDLRAQHDAYAAKLRAEGYVLLGTRVKNNEIESEFRRAGGGKAELKVKRKGNRTEITVERR</sequence>
<dbReference type="EMBL" id="BAABQU010000015">
    <property type="protein sequence ID" value="GAA5440008.1"/>
    <property type="molecule type" value="Genomic_DNA"/>
</dbReference>
<accession>A0ABP9UB49</accession>
<comment type="caution">
    <text evidence="3">The sequence shown here is derived from an EMBL/GenBank/DDBJ whole genome shotgun (WGS) entry which is preliminary data.</text>
</comment>
<dbReference type="PANTHER" id="PTHR36194">
    <property type="entry name" value="S-LAYER-LIKE PROTEIN"/>
    <property type="match status" value="1"/>
</dbReference>
<organism evidence="3 4">
    <name type="scientific">Deinococcus caeni</name>
    <dbReference type="NCBI Taxonomy" id="569127"/>
    <lineage>
        <taxon>Bacteria</taxon>
        <taxon>Thermotogati</taxon>
        <taxon>Deinococcota</taxon>
        <taxon>Deinococci</taxon>
        <taxon>Deinococcales</taxon>
        <taxon>Deinococcaceae</taxon>
        <taxon>Deinococcus</taxon>
    </lineage>
</organism>
<reference evidence="3 4" key="1">
    <citation type="submission" date="2024-02" db="EMBL/GenBank/DDBJ databases">
        <title>Deinococcus caeni NBRC 101312.</title>
        <authorList>
            <person name="Ichikawa N."/>
            <person name="Katano-Makiyama Y."/>
            <person name="Hidaka K."/>
        </authorList>
    </citation>
    <scope>NUCLEOTIDE SEQUENCE [LARGE SCALE GENOMIC DNA]</scope>
    <source>
        <strain evidence="3 4">NBRC 101312</strain>
    </source>
</reference>
<feature type="domain" description="DUF4384" evidence="2">
    <location>
        <begin position="79"/>
        <end position="159"/>
    </location>
</feature>
<dbReference type="InterPro" id="IPR025493">
    <property type="entry name" value="DUF4384"/>
</dbReference>
<dbReference type="PANTHER" id="PTHR36194:SF1">
    <property type="entry name" value="S-LAYER-LIKE PROTEIN"/>
    <property type="match status" value="1"/>
</dbReference>
<dbReference type="Proteomes" id="UP001423409">
    <property type="component" value="Unassembled WGS sequence"/>
</dbReference>
<feature type="chain" id="PRO_5046298731" description="DUF4384 domain-containing protein" evidence="1">
    <location>
        <begin position="44"/>
        <end position="308"/>
    </location>
</feature>
<evidence type="ECO:0000256" key="1">
    <source>
        <dbReference type="SAM" id="SignalP"/>
    </source>
</evidence>